<keyword evidence="2" id="KW-1185">Reference proteome</keyword>
<gene>
    <name evidence="1" type="ORF">B0I00_3336</name>
</gene>
<dbReference type="Proteomes" id="UP000232587">
    <property type="component" value="Unassembled WGS sequence"/>
</dbReference>
<dbReference type="Pfam" id="PF13031">
    <property type="entry name" value="DUF3892"/>
    <property type="match status" value="1"/>
</dbReference>
<comment type="caution">
    <text evidence="1">The sequence shown here is derived from an EMBL/GenBank/DDBJ whole genome shotgun (WGS) entry which is preliminary data.</text>
</comment>
<accession>A0A2N0H305</accession>
<dbReference type="RefSeq" id="WP_100868515.1">
    <property type="nucleotide sequence ID" value="NZ_PHUF01000008.1"/>
</dbReference>
<dbReference type="InterPro" id="IPR024997">
    <property type="entry name" value="DUF3892"/>
</dbReference>
<organism evidence="1 2">
    <name type="scientific">Novosphingobium kunmingense</name>
    <dbReference type="NCBI Taxonomy" id="1211806"/>
    <lineage>
        <taxon>Bacteria</taxon>
        <taxon>Pseudomonadati</taxon>
        <taxon>Pseudomonadota</taxon>
        <taxon>Alphaproteobacteria</taxon>
        <taxon>Sphingomonadales</taxon>
        <taxon>Sphingomonadaceae</taxon>
        <taxon>Novosphingobium</taxon>
    </lineage>
</organism>
<dbReference type="EMBL" id="PHUF01000008">
    <property type="protein sequence ID" value="PKB13299.1"/>
    <property type="molecule type" value="Genomic_DNA"/>
</dbReference>
<reference evidence="1 2" key="1">
    <citation type="submission" date="2017-11" db="EMBL/GenBank/DDBJ databases">
        <title>Genomic Encyclopedia of Type Strains, Phase III (KMG-III): the genomes of soil and plant-associated and newly described type strains.</title>
        <authorList>
            <person name="Whitman W."/>
        </authorList>
    </citation>
    <scope>NUCLEOTIDE SEQUENCE [LARGE SCALE GENOMIC DNA]</scope>
    <source>
        <strain evidence="1 2">CGMCC 1.12274</strain>
    </source>
</reference>
<proteinExistence type="predicted"/>
<dbReference type="AlphaFoldDB" id="A0A2N0H305"/>
<name>A0A2N0H305_9SPHN</name>
<evidence type="ECO:0000313" key="2">
    <source>
        <dbReference type="Proteomes" id="UP000232587"/>
    </source>
</evidence>
<dbReference type="OrthoDB" id="826539at2"/>
<evidence type="ECO:0000313" key="1">
    <source>
        <dbReference type="EMBL" id="PKB13299.1"/>
    </source>
</evidence>
<protein>
    <submittedName>
        <fullName evidence="1">Uncharacterized protein DUF3892</fullName>
    </submittedName>
</protein>
<sequence>MSAYLVTHSRKDGPDADRRIDAIGFDGYVYPLNTVINWIESGVHSFFVLVLGQRVTVLVRKTVFGHKYLTTSPDGFKPNNLLYLPDC</sequence>